<dbReference type="AlphaFoldDB" id="A0A510UDZ3"/>
<dbReference type="GO" id="GO:0006412">
    <property type="term" value="P:translation"/>
    <property type="evidence" value="ECO:0007669"/>
    <property type="project" value="UniProtKB-KW"/>
</dbReference>
<evidence type="ECO:0000259" key="5">
    <source>
        <dbReference type="Pfam" id="PF04073"/>
    </source>
</evidence>
<dbReference type="Proteomes" id="UP000321787">
    <property type="component" value="Unassembled WGS sequence"/>
</dbReference>
<evidence type="ECO:0000256" key="3">
    <source>
        <dbReference type="ARBA" id="ARBA00023239"/>
    </source>
</evidence>
<dbReference type="EC" id="4.2.-.-" evidence="4"/>
<feature type="domain" description="YbaK/aminoacyl-tRNA synthetase-associated" evidence="5">
    <location>
        <begin position="32"/>
        <end position="144"/>
    </location>
</feature>
<name>A0A510UDZ3_ALIFS</name>
<protein>
    <recommendedName>
        <fullName evidence="4">Cys-tRNA(Pro)/Cys-tRNA(Cys) deacylase</fullName>
        <ecNumber evidence="4">4.2.-.-</ecNumber>
    </recommendedName>
</protein>
<dbReference type="InterPro" id="IPR036754">
    <property type="entry name" value="YbaK/aa-tRNA-synt-asso_dom_sf"/>
</dbReference>
<evidence type="ECO:0000256" key="1">
    <source>
        <dbReference type="ARBA" id="ARBA00009798"/>
    </source>
</evidence>
<dbReference type="RefSeq" id="WP_146862118.1">
    <property type="nucleotide sequence ID" value="NZ_BJTZ01000003.1"/>
</dbReference>
<dbReference type="InterPro" id="IPR004369">
    <property type="entry name" value="Prolyl-tRNA_editing_YbaK/EbsC"/>
</dbReference>
<organism evidence="6 7">
    <name type="scientific">Aliivibrio fischeri</name>
    <name type="common">Vibrio fischeri</name>
    <dbReference type="NCBI Taxonomy" id="668"/>
    <lineage>
        <taxon>Bacteria</taxon>
        <taxon>Pseudomonadati</taxon>
        <taxon>Pseudomonadota</taxon>
        <taxon>Gammaproteobacteria</taxon>
        <taxon>Vibrionales</taxon>
        <taxon>Vibrionaceae</taxon>
        <taxon>Aliivibrio</taxon>
    </lineage>
</organism>
<dbReference type="CDD" id="cd00002">
    <property type="entry name" value="YbaK_deacylase"/>
    <property type="match status" value="1"/>
</dbReference>
<dbReference type="PANTHER" id="PTHR30411:SF0">
    <property type="entry name" value="CYS-TRNA(PRO)_CYS-TRNA(CYS) DEACYLASE YBAK"/>
    <property type="match status" value="1"/>
</dbReference>
<keyword evidence="2 4" id="KW-0648">Protein biosynthesis</keyword>
<dbReference type="SUPFAM" id="SSF55826">
    <property type="entry name" value="YbaK/ProRS associated domain"/>
    <property type="match status" value="1"/>
</dbReference>
<proteinExistence type="inferred from homology"/>
<evidence type="ECO:0000256" key="2">
    <source>
        <dbReference type="ARBA" id="ARBA00022917"/>
    </source>
</evidence>
<dbReference type="EMBL" id="BJTZ01000003">
    <property type="protein sequence ID" value="GEK12803.1"/>
    <property type="molecule type" value="Genomic_DNA"/>
</dbReference>
<dbReference type="GO" id="GO:0002161">
    <property type="term" value="F:aminoacyl-tRNA deacylase activity"/>
    <property type="evidence" value="ECO:0007669"/>
    <property type="project" value="InterPro"/>
</dbReference>
<evidence type="ECO:0000256" key="4">
    <source>
        <dbReference type="PIRNR" id="PIRNR006181"/>
    </source>
</evidence>
<accession>A0A510UDZ3</accession>
<gene>
    <name evidence="6" type="primary">ybaK</name>
    <name evidence="6" type="ORF">AFI02nite_08390</name>
</gene>
<dbReference type="InterPro" id="IPR007214">
    <property type="entry name" value="YbaK/aa-tRNA-synth-assoc-dom"/>
</dbReference>
<comment type="similarity">
    <text evidence="1 4">Belongs to the prolyl-tRNA editing family. YbaK/EbsC subfamily.</text>
</comment>
<comment type="caution">
    <text evidence="6">The sequence shown here is derived from an EMBL/GenBank/DDBJ whole genome shotgun (WGS) entry which is preliminary data.</text>
</comment>
<dbReference type="Pfam" id="PF04073">
    <property type="entry name" value="tRNA_edit"/>
    <property type="match status" value="1"/>
</dbReference>
<dbReference type="GO" id="GO:0016829">
    <property type="term" value="F:lyase activity"/>
    <property type="evidence" value="ECO:0007669"/>
    <property type="project" value="UniProtKB-KW"/>
</dbReference>
<evidence type="ECO:0000313" key="7">
    <source>
        <dbReference type="Proteomes" id="UP000321787"/>
    </source>
</evidence>
<evidence type="ECO:0000313" key="6">
    <source>
        <dbReference type="EMBL" id="GEK12803.1"/>
    </source>
</evidence>
<dbReference type="NCBIfam" id="TIGR00011">
    <property type="entry name" value="YbaK_EbsC"/>
    <property type="match status" value="1"/>
</dbReference>
<dbReference type="PIRSF" id="PIRSF006181">
    <property type="entry name" value="EbsC_YbaK"/>
    <property type="match status" value="1"/>
</dbReference>
<sequence>MTPATKLLKKAKIEHQVLEYHHDPKAQAYGLEAAEKLGLDQKEVFKTLVVQVDEKELVVGIIPVAEQLSMKLIAKAVKGKKAKMADPAVVQKTTGYVLGGVSPLGQKKRLKTVIDITAESLEIIYVSGGKRGLDIGLAPKDLQQVLNAQFLDIKAE</sequence>
<keyword evidence="3 4" id="KW-0456">Lyase</keyword>
<dbReference type="Gene3D" id="3.90.960.10">
    <property type="entry name" value="YbaK/aminoacyl-tRNA synthetase-associated domain"/>
    <property type="match status" value="1"/>
</dbReference>
<reference evidence="6 7" key="1">
    <citation type="submission" date="2019-07" db="EMBL/GenBank/DDBJ databases">
        <title>Whole genome shotgun sequence of Aliivibrio fischeri NBRC 101058.</title>
        <authorList>
            <person name="Hosoyama A."/>
            <person name="Uohara A."/>
            <person name="Ohji S."/>
            <person name="Ichikawa N."/>
        </authorList>
    </citation>
    <scope>NUCLEOTIDE SEQUENCE [LARGE SCALE GENOMIC DNA]</scope>
    <source>
        <strain evidence="6 7">NBRC 101058</strain>
    </source>
</reference>
<dbReference type="PANTHER" id="PTHR30411">
    <property type="entry name" value="CYTOPLASMIC PROTEIN"/>
    <property type="match status" value="1"/>
</dbReference>